<sequence length="337" mass="35901">MRTVGDCRKYNLRRKWVPSRDDHALVIRPSRIEDRKLMKRRYSTPEHALAEGQGGPSRLPPRPVGATMLYVASSHGFGLWLLLGLALAVGIYPSGRGNALVPLALGAVLVGPGLLAACAHAAWMPTWHGWRIGKSARPTRDALVALSTCLPVLAVAGLARGDNSFWVTRLAGAALALCSLASLILTAHGDAIRRVPSLDTRLATQLPLSRVVSAAFGGGLWLWMCAAGQDNAVSAGQQLNWIITLLAVTLLRGLIENLRWQSVLLRLPGPRPLLELQPRRFVAALLVYALPCAALLLASVRDVGPVLAAVAAVSCLTGMGIELSLYDGALAALPDDR</sequence>
<feature type="transmembrane region" description="Helical" evidence="1">
    <location>
        <begin position="142"/>
        <end position="159"/>
    </location>
</feature>
<keyword evidence="1" id="KW-0472">Membrane</keyword>
<feature type="transmembrane region" description="Helical" evidence="1">
    <location>
        <begin position="165"/>
        <end position="187"/>
    </location>
</feature>
<feature type="transmembrane region" description="Helical" evidence="1">
    <location>
        <begin position="99"/>
        <end position="122"/>
    </location>
</feature>
<feature type="transmembrane region" description="Helical" evidence="1">
    <location>
        <begin position="281"/>
        <end position="300"/>
    </location>
</feature>
<feature type="transmembrane region" description="Helical" evidence="1">
    <location>
        <begin position="68"/>
        <end position="93"/>
    </location>
</feature>
<keyword evidence="1" id="KW-1133">Transmembrane helix</keyword>
<evidence type="ECO:0000313" key="2">
    <source>
        <dbReference type="EMBL" id="RDI99057.1"/>
    </source>
</evidence>
<comment type="caution">
    <text evidence="2">The sequence shown here is derived from an EMBL/GenBank/DDBJ whole genome shotgun (WGS) entry which is preliminary data.</text>
</comment>
<keyword evidence="3" id="KW-1185">Reference proteome</keyword>
<dbReference type="EMBL" id="QQSY01000002">
    <property type="protein sequence ID" value="RDI99057.1"/>
    <property type="molecule type" value="Genomic_DNA"/>
</dbReference>
<feature type="transmembrane region" description="Helical" evidence="1">
    <location>
        <begin position="241"/>
        <end position="260"/>
    </location>
</feature>
<gene>
    <name evidence="2" type="ORF">DVT68_11275</name>
</gene>
<name>A0A370K9D4_9GAMM</name>
<feature type="transmembrane region" description="Helical" evidence="1">
    <location>
        <begin position="208"/>
        <end position="229"/>
    </location>
</feature>
<accession>A0A370K9D4</accession>
<feature type="transmembrane region" description="Helical" evidence="1">
    <location>
        <begin position="306"/>
        <end position="333"/>
    </location>
</feature>
<reference evidence="2 3" key="1">
    <citation type="submission" date="2018-07" db="EMBL/GenBank/DDBJ databases">
        <title>Dyella solisilvae sp. nov., isolated from the pine and broad-leaved mixed forest soil.</title>
        <authorList>
            <person name="Gao Z."/>
            <person name="Qiu L."/>
        </authorList>
    </citation>
    <scope>NUCLEOTIDE SEQUENCE [LARGE SCALE GENOMIC DNA]</scope>
    <source>
        <strain evidence="2 3">DHG54</strain>
    </source>
</reference>
<dbReference type="AlphaFoldDB" id="A0A370K9D4"/>
<evidence type="ECO:0000256" key="1">
    <source>
        <dbReference type="SAM" id="Phobius"/>
    </source>
</evidence>
<organism evidence="2 3">
    <name type="scientific">Dyella solisilvae</name>
    <dbReference type="NCBI Taxonomy" id="1920168"/>
    <lineage>
        <taxon>Bacteria</taxon>
        <taxon>Pseudomonadati</taxon>
        <taxon>Pseudomonadota</taxon>
        <taxon>Gammaproteobacteria</taxon>
        <taxon>Lysobacterales</taxon>
        <taxon>Rhodanobacteraceae</taxon>
        <taxon>Dyella</taxon>
    </lineage>
</organism>
<proteinExistence type="predicted"/>
<dbReference type="Proteomes" id="UP000254711">
    <property type="component" value="Unassembled WGS sequence"/>
</dbReference>
<evidence type="ECO:0000313" key="3">
    <source>
        <dbReference type="Proteomes" id="UP000254711"/>
    </source>
</evidence>
<keyword evidence="1" id="KW-0812">Transmembrane</keyword>
<protein>
    <submittedName>
        <fullName evidence="2">Uncharacterized protein</fullName>
    </submittedName>
</protein>